<keyword evidence="4" id="KW-1133">Transmembrane helix</keyword>
<keyword evidence="4" id="KW-0812">Transmembrane</keyword>
<dbReference type="PROSITE" id="PS50082">
    <property type="entry name" value="WD_REPEATS_2"/>
    <property type="match status" value="8"/>
</dbReference>
<dbReference type="PANTHER" id="PTHR19879">
    <property type="entry name" value="TRANSCRIPTION INITIATION FACTOR TFIID"/>
    <property type="match status" value="1"/>
</dbReference>
<dbReference type="Pfam" id="PF00400">
    <property type="entry name" value="WD40"/>
    <property type="match status" value="8"/>
</dbReference>
<dbReference type="InterPro" id="IPR011044">
    <property type="entry name" value="Quino_amine_DH_bsu"/>
</dbReference>
<dbReference type="InterPro" id="IPR001680">
    <property type="entry name" value="WD40_rpt"/>
</dbReference>
<keyword evidence="2" id="KW-0677">Repeat</keyword>
<feature type="repeat" description="WD" evidence="3">
    <location>
        <begin position="768"/>
        <end position="809"/>
    </location>
</feature>
<dbReference type="PROSITE" id="PS00678">
    <property type="entry name" value="WD_REPEATS_1"/>
    <property type="match status" value="3"/>
</dbReference>
<feature type="repeat" description="WD" evidence="3">
    <location>
        <begin position="893"/>
        <end position="934"/>
    </location>
</feature>
<dbReference type="Proteomes" id="UP001589693">
    <property type="component" value="Unassembled WGS sequence"/>
</dbReference>
<accession>A0ABV5ZRX2</accession>
<evidence type="ECO:0000256" key="1">
    <source>
        <dbReference type="ARBA" id="ARBA00022574"/>
    </source>
</evidence>
<dbReference type="InterPro" id="IPR049052">
    <property type="entry name" value="nSTAND1"/>
</dbReference>
<evidence type="ECO:0000313" key="7">
    <source>
        <dbReference type="Proteomes" id="UP001589693"/>
    </source>
</evidence>
<evidence type="ECO:0000313" key="6">
    <source>
        <dbReference type="EMBL" id="MFB9902824.1"/>
    </source>
</evidence>
<evidence type="ECO:0000256" key="3">
    <source>
        <dbReference type="PROSITE-ProRule" id="PRU00221"/>
    </source>
</evidence>
<dbReference type="InterPro" id="IPR036322">
    <property type="entry name" value="WD40_repeat_dom_sf"/>
</dbReference>
<keyword evidence="1 3" id="KW-0853">WD repeat</keyword>
<feature type="repeat" description="WD" evidence="3">
    <location>
        <begin position="1238"/>
        <end position="1279"/>
    </location>
</feature>
<dbReference type="SUPFAM" id="SSF50998">
    <property type="entry name" value="Quinoprotein alcohol dehydrogenase-like"/>
    <property type="match status" value="1"/>
</dbReference>
<dbReference type="InterPro" id="IPR015943">
    <property type="entry name" value="WD40/YVTN_repeat-like_dom_sf"/>
</dbReference>
<dbReference type="SUPFAM" id="SSF50969">
    <property type="entry name" value="YVTN repeat-like/Quinoprotein amine dehydrogenase"/>
    <property type="match status" value="1"/>
</dbReference>
<keyword evidence="4" id="KW-0472">Membrane</keyword>
<dbReference type="CDD" id="cd00200">
    <property type="entry name" value="WD40"/>
    <property type="match status" value="2"/>
</dbReference>
<dbReference type="SUPFAM" id="SSF50978">
    <property type="entry name" value="WD40 repeat-like"/>
    <property type="match status" value="1"/>
</dbReference>
<evidence type="ECO:0000259" key="5">
    <source>
        <dbReference type="Pfam" id="PF20703"/>
    </source>
</evidence>
<evidence type="ECO:0000256" key="2">
    <source>
        <dbReference type="ARBA" id="ARBA00022737"/>
    </source>
</evidence>
<feature type="repeat" description="WD" evidence="3">
    <location>
        <begin position="935"/>
        <end position="976"/>
    </location>
</feature>
<dbReference type="Gene3D" id="3.40.50.300">
    <property type="entry name" value="P-loop containing nucleotide triphosphate hydrolases"/>
    <property type="match status" value="1"/>
</dbReference>
<name>A0ABV5ZRX2_9PSEU</name>
<dbReference type="EMBL" id="JBHLZU010000002">
    <property type="protein sequence ID" value="MFB9902824.1"/>
    <property type="molecule type" value="Genomic_DNA"/>
</dbReference>
<dbReference type="InterPro" id="IPR027417">
    <property type="entry name" value="P-loop_NTPase"/>
</dbReference>
<dbReference type="PANTHER" id="PTHR19879:SF9">
    <property type="entry name" value="TRANSCRIPTION INITIATION FACTOR TFIID SUBUNIT 5"/>
    <property type="match status" value="1"/>
</dbReference>
<dbReference type="InterPro" id="IPR019775">
    <property type="entry name" value="WD40_repeat_CS"/>
</dbReference>
<protein>
    <recommendedName>
        <fullName evidence="5">Novel STAND NTPase 1 domain-containing protein</fullName>
    </recommendedName>
</protein>
<feature type="repeat" description="WD" evidence="3">
    <location>
        <begin position="1057"/>
        <end position="1090"/>
    </location>
</feature>
<evidence type="ECO:0000256" key="4">
    <source>
        <dbReference type="SAM" id="Phobius"/>
    </source>
</evidence>
<sequence>MTEIDGSAPQRMRRGLGSAVKKVAVGTLRYAGPPAILAFLAASAVAPVAISLLGVTTGAFATAAVQLLGGMGGNYLADVMVSAAGKLRGRGKPVTEDEMRAVLVEELTARLTGSGADAAGLRGEISGLLGDIQGVRVALESSSKDVRGELAAGLLTLGTDFAEFRWILASTADTTLDIQRMIGDQLADHRRQISLAEQALFQITALRADVLSGLDQRRPDQDSPEPPGDSECPYRGLAAFQAQDVRWFFGRARLTSVLVGQLAARAVSGGVLVVLGPSGSGKSSLVRAGLTGAVLRDELRLPHARGWPVRFVVPGADPVLALAEQLTDLLGTPTPDLRTQLAEAPEAVAAQARSVLLGERQRLLLVVDQAEELFTQCDSPATRRQFLAALDVLTSASEEAVPVALAVLAARADFTGRFTEHSELARWVADSPVLVGAMTRAELADCVELPALAAGLTVEPGLVELLISDLGAARRTDGDDLPKAYPPGALPQLGYALLATWRLREGTTLTVDGYRRSGGIGGAIAQAAEDLYSSWDPERQKLARALLTALVAVPEDADAVRRRLSREELLPTDGRAHAEEVLAELAGQRLVTMDEHTVELSHEALLSNWPRLRDWLNEDRETLVRQRQLAAAARSWHTEGRSPDALWRGARLQAAPAPKSTVEDEFLTEASRAERRRLRARRLAVAALVVMLVAAVTGVGLALREASASRQQAREALSRQLAADSTGVFSTDQRSAQLHALAAWRTEQTIEARGAVIGQELNSTVGKLIGHNSLLGEVALTADGGTAATAGSDGVVMLWDTRTREIRHKLMVSDTAVGDVAFSPDGKRLVAVTGTLGKGMQVWDVVAGKRLLTVPTSALTVAHHPRDPVAAIGESDKAVHLRSTVDGSELGVLAGHTGFLSAIEFSPNGRLLATADHTGGLRLWDVAARKTLFTLSGHKASIGAVAFSPDGSRMVTASLDGSIRFWSTSTGNNVFTVDVSSAGPTSSVAYLPDGGSVVAGVGTQVRLIDTSTYEDSIIDGMHTGAIFGVAAAGPGRMMVAVGERGEAVLYNYRNTGLYGHTSAAICVAFHPNGQLLASTGDTTVRFWDVRDRMQLGGIPLPQGVFPQCVEFSPDGSRVVTSFSDGTVRVWDTASRTELDRLNIPDRRPIAVRFSPDGKRVAVAAHMPLPTTTGPQPTGKPSVQVWTPMTGAVRVFETEEDPAGLVFAPNAPLFAYGDARGVVRLVNADTGLLVREFGTPRDRAFVNSVVFSPDGSRIAASAADKTITLWDTATGRAQPSIRTASPPRGLAFSPDGAMLATGAADPAIRLWRTEDLSLVAVLDRHNSRTNEIRFSPDGKLLASASGDHRVILWRTSAEDAVRAICGRISGPGLAEEWNARYREYGPVPC</sequence>
<dbReference type="SUPFAM" id="SSF52540">
    <property type="entry name" value="P-loop containing nucleoside triphosphate hydrolases"/>
    <property type="match status" value="1"/>
</dbReference>
<gene>
    <name evidence="6" type="ORF">ACFFQA_02615</name>
</gene>
<dbReference type="SMART" id="SM00320">
    <property type="entry name" value="WD40"/>
    <property type="match status" value="11"/>
</dbReference>
<proteinExistence type="predicted"/>
<dbReference type="Gene3D" id="2.130.10.10">
    <property type="entry name" value="YVTN repeat-like/Quinoprotein amine dehydrogenase"/>
    <property type="match status" value="4"/>
</dbReference>
<dbReference type="InterPro" id="IPR011047">
    <property type="entry name" value="Quinoprotein_ADH-like_sf"/>
</dbReference>
<feature type="repeat" description="WD" evidence="3">
    <location>
        <begin position="1109"/>
        <end position="1140"/>
    </location>
</feature>
<keyword evidence="7" id="KW-1185">Reference proteome</keyword>
<dbReference type="PROSITE" id="PS50294">
    <property type="entry name" value="WD_REPEATS_REGION"/>
    <property type="match status" value="6"/>
</dbReference>
<feature type="transmembrane region" description="Helical" evidence="4">
    <location>
        <begin position="35"/>
        <end position="61"/>
    </location>
</feature>
<reference evidence="6 7" key="1">
    <citation type="submission" date="2024-09" db="EMBL/GenBank/DDBJ databases">
        <authorList>
            <person name="Sun Q."/>
            <person name="Mori K."/>
        </authorList>
    </citation>
    <scope>NUCLEOTIDE SEQUENCE [LARGE SCALE GENOMIC DNA]</scope>
    <source>
        <strain evidence="6 7">TBRC 7907</strain>
    </source>
</reference>
<dbReference type="RefSeq" id="WP_377849929.1">
    <property type="nucleotide sequence ID" value="NZ_JBHLZU010000002.1"/>
</dbReference>
<feature type="domain" description="Novel STAND NTPase 1" evidence="5">
    <location>
        <begin position="233"/>
        <end position="643"/>
    </location>
</feature>
<organism evidence="6 7">
    <name type="scientific">Allokutzneria oryzae</name>
    <dbReference type="NCBI Taxonomy" id="1378989"/>
    <lineage>
        <taxon>Bacteria</taxon>
        <taxon>Bacillati</taxon>
        <taxon>Actinomycetota</taxon>
        <taxon>Actinomycetes</taxon>
        <taxon>Pseudonocardiales</taxon>
        <taxon>Pseudonocardiaceae</taxon>
        <taxon>Allokutzneria</taxon>
    </lineage>
</organism>
<dbReference type="Pfam" id="PF20703">
    <property type="entry name" value="nSTAND1"/>
    <property type="match status" value="1"/>
</dbReference>
<feature type="repeat" description="WD" evidence="3">
    <location>
        <begin position="1289"/>
        <end position="1320"/>
    </location>
</feature>
<feature type="repeat" description="WD" evidence="3">
    <location>
        <begin position="1321"/>
        <end position="1362"/>
    </location>
</feature>
<comment type="caution">
    <text evidence="6">The sequence shown here is derived from an EMBL/GenBank/DDBJ whole genome shotgun (WGS) entry which is preliminary data.</text>
</comment>